<keyword evidence="1" id="KW-1133">Transmembrane helix</keyword>
<gene>
    <name evidence="2" type="ORF">BC05F1_03861</name>
</gene>
<organism evidence="2 3">
    <name type="scientific">Bacillus wiedmannii</name>
    <dbReference type="NCBI Taxonomy" id="1890302"/>
    <lineage>
        <taxon>Bacteria</taxon>
        <taxon>Bacillati</taxon>
        <taxon>Bacillota</taxon>
        <taxon>Bacilli</taxon>
        <taxon>Bacillales</taxon>
        <taxon>Bacillaceae</taxon>
        <taxon>Bacillus</taxon>
        <taxon>Bacillus cereus group</taxon>
    </lineage>
</organism>
<proteinExistence type="predicted"/>
<name>A0A1C4ESD1_9BACI</name>
<dbReference type="EMBL" id="FMBE01000013">
    <property type="protein sequence ID" value="SCC46519.1"/>
    <property type="molecule type" value="Genomic_DNA"/>
</dbReference>
<accession>A0A1C4ESD1</accession>
<dbReference type="Proteomes" id="UP000196052">
    <property type="component" value="Unassembled WGS sequence"/>
</dbReference>
<dbReference type="RefSeq" id="WP_088122860.1">
    <property type="nucleotide sequence ID" value="NZ_FMBE01000013.1"/>
</dbReference>
<dbReference type="AlphaFoldDB" id="A0A1C4ESD1"/>
<evidence type="ECO:0000256" key="1">
    <source>
        <dbReference type="SAM" id="Phobius"/>
    </source>
</evidence>
<reference evidence="3" key="1">
    <citation type="submission" date="2016-08" db="EMBL/GenBank/DDBJ databases">
        <authorList>
            <person name="Loux V."/>
            <person name="Rue O."/>
        </authorList>
    </citation>
    <scope>NUCLEOTIDE SEQUENCE [LARGE SCALE GENOMIC DNA]</scope>
    <source>
        <strain evidence="3">INRA Bc05-F1</strain>
    </source>
</reference>
<feature type="transmembrane region" description="Helical" evidence="1">
    <location>
        <begin position="40"/>
        <end position="61"/>
    </location>
</feature>
<keyword evidence="1" id="KW-0472">Membrane</keyword>
<keyword evidence="1" id="KW-0812">Transmembrane</keyword>
<sequence length="75" mass="8580">MLWFSAYLIIGMICISFGMQPALRKTLKEKEGNNNQEAITILVSFLVICIFTPVWPALVTMKIADKFSKKKEIEK</sequence>
<evidence type="ECO:0000313" key="3">
    <source>
        <dbReference type="Proteomes" id="UP000196052"/>
    </source>
</evidence>
<protein>
    <submittedName>
        <fullName evidence="2">Uncharacterized protein</fullName>
    </submittedName>
</protein>
<evidence type="ECO:0000313" key="2">
    <source>
        <dbReference type="EMBL" id="SCC46519.1"/>
    </source>
</evidence>